<dbReference type="OrthoDB" id="512472at2"/>
<dbReference type="SUPFAM" id="SSF160631">
    <property type="entry name" value="SMI1/KNR4-like"/>
    <property type="match status" value="1"/>
</dbReference>
<dbReference type="InterPro" id="IPR037883">
    <property type="entry name" value="Knr4/Smi1-like_sf"/>
</dbReference>
<dbReference type="InterPro" id="IPR018958">
    <property type="entry name" value="Knr4/Smi1-like_dom"/>
</dbReference>
<sequence length="146" mass="17108">MITNIEKLKSELFSRKIVYYEYAMKGCSESEVLELESRYGKFPLSYRQIIKTIGHGAGSLIKDDSTHFYISPSTRNFDNSIVRINEEFKIDREEALENEDGDLIHEDFFTIPECIFIIESWDGNDQYILTDPKEQKKRFSCLCPSR</sequence>
<accession>A0A563W3L5</accession>
<name>A0A563W3L5_9CYAN</name>
<dbReference type="Pfam" id="PF09346">
    <property type="entry name" value="SMI1_KNR4"/>
    <property type="match status" value="1"/>
</dbReference>
<dbReference type="RefSeq" id="WP_144867525.1">
    <property type="nucleotide sequence ID" value="NZ_LR213832.1"/>
</dbReference>
<feature type="domain" description="Knr4/Smi1-like" evidence="1">
    <location>
        <begin position="26"/>
        <end position="134"/>
    </location>
</feature>
<proteinExistence type="predicted"/>
<dbReference type="EMBL" id="CAACVJ010000681">
    <property type="protein sequence ID" value="VEP18289.1"/>
    <property type="molecule type" value="Genomic_DNA"/>
</dbReference>
<reference evidence="2 3" key="1">
    <citation type="submission" date="2019-01" db="EMBL/GenBank/DDBJ databases">
        <authorList>
            <person name="Brito A."/>
        </authorList>
    </citation>
    <scope>NUCLEOTIDE SEQUENCE [LARGE SCALE GENOMIC DNA]</scope>
    <source>
        <strain evidence="2">1</strain>
    </source>
</reference>
<evidence type="ECO:0000313" key="2">
    <source>
        <dbReference type="EMBL" id="VEP18289.1"/>
    </source>
</evidence>
<dbReference type="Proteomes" id="UP000320055">
    <property type="component" value="Unassembled WGS sequence"/>
</dbReference>
<evidence type="ECO:0000259" key="1">
    <source>
        <dbReference type="Pfam" id="PF09346"/>
    </source>
</evidence>
<organism evidence="2 3">
    <name type="scientific">Hyella patelloides LEGE 07179</name>
    <dbReference type="NCBI Taxonomy" id="945734"/>
    <lineage>
        <taxon>Bacteria</taxon>
        <taxon>Bacillati</taxon>
        <taxon>Cyanobacteriota</taxon>
        <taxon>Cyanophyceae</taxon>
        <taxon>Pleurocapsales</taxon>
        <taxon>Hyellaceae</taxon>
        <taxon>Hyella</taxon>
    </lineage>
</organism>
<gene>
    <name evidence="2" type="ORF">H1P_740001</name>
</gene>
<dbReference type="AlphaFoldDB" id="A0A563W3L5"/>
<dbReference type="Gene3D" id="3.40.1580.10">
    <property type="entry name" value="SMI1/KNR4-like"/>
    <property type="match status" value="1"/>
</dbReference>
<keyword evidence="3" id="KW-1185">Reference proteome</keyword>
<evidence type="ECO:0000313" key="3">
    <source>
        <dbReference type="Proteomes" id="UP000320055"/>
    </source>
</evidence>
<protein>
    <recommendedName>
        <fullName evidence="1">Knr4/Smi1-like domain-containing protein</fullName>
    </recommendedName>
</protein>